<dbReference type="Pfam" id="PF00111">
    <property type="entry name" value="Fer2"/>
    <property type="match status" value="1"/>
</dbReference>
<dbReference type="InterPro" id="IPR051452">
    <property type="entry name" value="Diverse_Oxidoreductases"/>
</dbReference>
<dbReference type="STRING" id="1399968.CI15_09525"/>
<dbReference type="OrthoDB" id="9179439at2"/>
<dbReference type="InterPro" id="IPR006058">
    <property type="entry name" value="2Fe2S_fd_BS"/>
</dbReference>
<dbReference type="PANTHER" id="PTHR44379">
    <property type="entry name" value="OXIDOREDUCTASE WITH IRON-SULFUR SUBUNIT"/>
    <property type="match status" value="1"/>
</dbReference>
<dbReference type="InterPro" id="IPR001041">
    <property type="entry name" value="2Fe-2S_ferredoxin-type"/>
</dbReference>
<protein>
    <submittedName>
        <fullName evidence="7">(2Fe-2S)-binding protein</fullName>
    </submittedName>
</protein>
<evidence type="ECO:0000256" key="4">
    <source>
        <dbReference type="ARBA" id="ARBA00023004"/>
    </source>
</evidence>
<dbReference type="PROSITE" id="PS00197">
    <property type="entry name" value="2FE2S_FER_1"/>
    <property type="match status" value="1"/>
</dbReference>
<dbReference type="GO" id="GO:0051537">
    <property type="term" value="F:2 iron, 2 sulfur cluster binding"/>
    <property type="evidence" value="ECO:0007669"/>
    <property type="project" value="UniProtKB-KW"/>
</dbReference>
<evidence type="ECO:0000256" key="1">
    <source>
        <dbReference type="ARBA" id="ARBA00022714"/>
    </source>
</evidence>
<dbReference type="Gene3D" id="1.10.150.120">
    <property type="entry name" value="[2Fe-2S]-binding domain"/>
    <property type="match status" value="1"/>
</dbReference>
<keyword evidence="5" id="KW-0411">Iron-sulfur</keyword>
<accession>A0A149PW51</accession>
<evidence type="ECO:0000259" key="6">
    <source>
        <dbReference type="PROSITE" id="PS51085"/>
    </source>
</evidence>
<dbReference type="PANTHER" id="PTHR44379:SF2">
    <property type="entry name" value="BLR6218 PROTEIN"/>
    <property type="match status" value="1"/>
</dbReference>
<dbReference type="AlphaFoldDB" id="A0A149PW51"/>
<evidence type="ECO:0000313" key="8">
    <source>
        <dbReference type="Proteomes" id="UP000075613"/>
    </source>
</evidence>
<name>A0A149PW51_9BURK</name>
<dbReference type="InterPro" id="IPR036884">
    <property type="entry name" value="2Fe-2S-bd_dom_sf"/>
</dbReference>
<dbReference type="InterPro" id="IPR012675">
    <property type="entry name" value="Beta-grasp_dom_sf"/>
</dbReference>
<keyword evidence="1" id="KW-0001">2Fe-2S</keyword>
<dbReference type="InterPro" id="IPR036010">
    <property type="entry name" value="2Fe-2S_ferredoxin-like_sf"/>
</dbReference>
<dbReference type="GO" id="GO:0016491">
    <property type="term" value="F:oxidoreductase activity"/>
    <property type="evidence" value="ECO:0007669"/>
    <property type="project" value="UniProtKB-KW"/>
</dbReference>
<keyword evidence="3" id="KW-0560">Oxidoreductase</keyword>
<reference evidence="7 8" key="1">
    <citation type="journal article" date="2015" name="Int. J. Syst. Evol. Microbiol.">
        <title>Burkholderia monticola sp. nov., isolated from mountain soil.</title>
        <authorList>
            <person name="Baek I."/>
            <person name="Seo B."/>
            <person name="Lee I."/>
            <person name="Yi H."/>
            <person name="Chun J."/>
        </authorList>
    </citation>
    <scope>NUCLEOTIDE SEQUENCE [LARGE SCALE GENOMIC DNA]</scope>
    <source>
        <strain evidence="7 8">JC2948</strain>
    </source>
</reference>
<dbReference type="SUPFAM" id="SSF54292">
    <property type="entry name" value="2Fe-2S ferredoxin-like"/>
    <property type="match status" value="1"/>
</dbReference>
<dbReference type="Gene3D" id="3.10.20.30">
    <property type="match status" value="1"/>
</dbReference>
<dbReference type="RefSeq" id="WP_062126872.1">
    <property type="nucleotide sequence ID" value="NZ_LRBG01000005.1"/>
</dbReference>
<keyword evidence="8" id="KW-1185">Reference proteome</keyword>
<gene>
    <name evidence="7" type="ORF">CI15_09525</name>
</gene>
<dbReference type="SUPFAM" id="SSF47741">
    <property type="entry name" value="CO dehydrogenase ISP C-domain like"/>
    <property type="match status" value="1"/>
</dbReference>
<dbReference type="EMBL" id="LRBG01000005">
    <property type="protein sequence ID" value="KXU89265.1"/>
    <property type="molecule type" value="Genomic_DNA"/>
</dbReference>
<keyword evidence="2" id="KW-0479">Metal-binding</keyword>
<dbReference type="CDD" id="cd00207">
    <property type="entry name" value="fer2"/>
    <property type="match status" value="1"/>
</dbReference>
<feature type="domain" description="2Fe-2S ferredoxin-type" evidence="6">
    <location>
        <begin position="1"/>
        <end position="75"/>
    </location>
</feature>
<organism evidence="7 8">
    <name type="scientific">Paraburkholderia monticola</name>
    <dbReference type="NCBI Taxonomy" id="1399968"/>
    <lineage>
        <taxon>Bacteria</taxon>
        <taxon>Pseudomonadati</taxon>
        <taxon>Pseudomonadota</taxon>
        <taxon>Betaproteobacteria</taxon>
        <taxon>Burkholderiales</taxon>
        <taxon>Burkholderiaceae</taxon>
        <taxon>Paraburkholderia</taxon>
    </lineage>
</organism>
<dbReference type="GO" id="GO:0046872">
    <property type="term" value="F:metal ion binding"/>
    <property type="evidence" value="ECO:0007669"/>
    <property type="project" value="UniProtKB-KW"/>
</dbReference>
<keyword evidence="4" id="KW-0408">Iron</keyword>
<dbReference type="Pfam" id="PF01799">
    <property type="entry name" value="Fer2_2"/>
    <property type="match status" value="1"/>
</dbReference>
<sequence length="147" mass="15648">MQFTLNGKPFDFDGDPDTPLLWVIRDAAALTGTKYGCGIGACGACTVHLEGEATRSCVLPVSAVAGRSITTIEGLSPDISHPVQQAWIKKDVPQCGYCQSGMVMAVAALLEQHPHPTDAQIDQAVTNLCRCATYHRIREAVHVAANS</sequence>
<dbReference type="InterPro" id="IPR002888">
    <property type="entry name" value="2Fe-2S-bd"/>
</dbReference>
<evidence type="ECO:0000256" key="2">
    <source>
        <dbReference type="ARBA" id="ARBA00022723"/>
    </source>
</evidence>
<dbReference type="PROSITE" id="PS51085">
    <property type="entry name" value="2FE2S_FER_2"/>
    <property type="match status" value="1"/>
</dbReference>
<evidence type="ECO:0000313" key="7">
    <source>
        <dbReference type="EMBL" id="KXU89265.1"/>
    </source>
</evidence>
<comment type="caution">
    <text evidence="7">The sequence shown here is derived from an EMBL/GenBank/DDBJ whole genome shotgun (WGS) entry which is preliminary data.</text>
</comment>
<evidence type="ECO:0000256" key="3">
    <source>
        <dbReference type="ARBA" id="ARBA00023002"/>
    </source>
</evidence>
<evidence type="ECO:0000256" key="5">
    <source>
        <dbReference type="ARBA" id="ARBA00023014"/>
    </source>
</evidence>
<dbReference type="Proteomes" id="UP000075613">
    <property type="component" value="Unassembled WGS sequence"/>
</dbReference>
<proteinExistence type="predicted"/>